<dbReference type="Proteomes" id="UP001146120">
    <property type="component" value="Unassembled WGS sequence"/>
</dbReference>
<dbReference type="PANTHER" id="PTHR16320:SF23">
    <property type="entry name" value="SPHINGOMYELINASE C 1"/>
    <property type="match status" value="1"/>
</dbReference>
<evidence type="ECO:0000256" key="2">
    <source>
        <dbReference type="ARBA" id="ARBA00012369"/>
    </source>
</evidence>
<gene>
    <name evidence="6" type="ORF">N0F65_005467</name>
</gene>
<dbReference type="PANTHER" id="PTHR16320">
    <property type="entry name" value="SPHINGOMYELINASE FAMILY MEMBER"/>
    <property type="match status" value="1"/>
</dbReference>
<keyword evidence="4" id="KW-0378">Hydrolase</keyword>
<dbReference type="CDD" id="cd09078">
    <property type="entry name" value="nSMase"/>
    <property type="match status" value="1"/>
</dbReference>
<protein>
    <recommendedName>
        <fullName evidence="2">sphingomyelin phosphodiesterase</fullName>
        <ecNumber evidence="2">3.1.4.12</ecNumber>
    </recommendedName>
</protein>
<dbReference type="AlphaFoldDB" id="A0AAV2Z3G1"/>
<evidence type="ECO:0000313" key="7">
    <source>
        <dbReference type="Proteomes" id="UP001146120"/>
    </source>
</evidence>
<organism evidence="6 7">
    <name type="scientific">Lagenidium giganteum</name>
    <dbReference type="NCBI Taxonomy" id="4803"/>
    <lineage>
        <taxon>Eukaryota</taxon>
        <taxon>Sar</taxon>
        <taxon>Stramenopiles</taxon>
        <taxon>Oomycota</taxon>
        <taxon>Peronosporomycetes</taxon>
        <taxon>Pythiales</taxon>
        <taxon>Pythiaceae</taxon>
    </lineage>
</organism>
<proteinExistence type="inferred from homology"/>
<evidence type="ECO:0000256" key="1">
    <source>
        <dbReference type="ARBA" id="ARBA00006335"/>
    </source>
</evidence>
<keyword evidence="7" id="KW-1185">Reference proteome</keyword>
<dbReference type="InterPro" id="IPR036691">
    <property type="entry name" value="Endo/exonu/phosph_ase_sf"/>
</dbReference>
<dbReference type="SUPFAM" id="SSF56219">
    <property type="entry name" value="DNase I-like"/>
    <property type="match status" value="1"/>
</dbReference>
<reference evidence="6" key="1">
    <citation type="submission" date="2022-11" db="EMBL/GenBank/DDBJ databases">
        <authorList>
            <person name="Morgan W.R."/>
            <person name="Tartar A."/>
        </authorList>
    </citation>
    <scope>NUCLEOTIDE SEQUENCE</scope>
    <source>
        <strain evidence="6">ARSEF 373</strain>
    </source>
</reference>
<evidence type="ECO:0000256" key="4">
    <source>
        <dbReference type="ARBA" id="ARBA00022801"/>
    </source>
</evidence>
<name>A0AAV2Z3G1_9STRA</name>
<dbReference type="EMBL" id="DAKRPA010000086">
    <property type="protein sequence ID" value="DAZ99299.1"/>
    <property type="molecule type" value="Genomic_DNA"/>
</dbReference>
<dbReference type="Pfam" id="PF03372">
    <property type="entry name" value="Exo_endo_phos"/>
    <property type="match status" value="1"/>
</dbReference>
<dbReference type="GO" id="GO:0004767">
    <property type="term" value="F:sphingomyelin phosphodiesterase activity"/>
    <property type="evidence" value="ECO:0007669"/>
    <property type="project" value="UniProtKB-EC"/>
</dbReference>
<dbReference type="GO" id="GO:0005576">
    <property type="term" value="C:extracellular region"/>
    <property type="evidence" value="ECO:0007669"/>
    <property type="project" value="InterPro"/>
</dbReference>
<sequence>MQYNVFGRPTEVSKDGQEERLARIPASLHRLSAEIDVVTFAEADIQSERDKMLQQFKKQGFMFATSILRDSDPLTSLLNGGVIIVSKWPILREGQHIYRHACHYSDCLAAKGVKYARILKTVNGTSKVFNVFATHMQAWSTPQGREDRILQAQQMRAFVDSFQIPKHEPVIFAGDFNVDNHTFPGEVANLVRLLGANTPTRVGDQVYTSDPRSNVLVGRDGAASSNKCLEKYQQSWGPEKDGVYRPNGLTRMTCDNGAFRKQDWGVFIDPQKMCYCPCCPKEWLDYVLYAQPPYQQPLGQPTLKCLVDKVDPFVVDWTGPKSSSKMQLVDLSDHYPVLGRFDFKVNLGIGMDNDPVTYHLNGCSTDADCHFRSFRCYCKGPNCWYQGKHLNGWNLDSHHPVNRNCLYQMVEAQCLCGPT</sequence>
<keyword evidence="3" id="KW-0732">Signal</keyword>
<evidence type="ECO:0000313" key="6">
    <source>
        <dbReference type="EMBL" id="DAZ99299.1"/>
    </source>
</evidence>
<evidence type="ECO:0000256" key="3">
    <source>
        <dbReference type="ARBA" id="ARBA00022729"/>
    </source>
</evidence>
<accession>A0AAV2Z3G1</accession>
<dbReference type="InterPro" id="IPR017766">
    <property type="entry name" value="Sphingomyelinase/PLipase_C"/>
</dbReference>
<dbReference type="Gene3D" id="3.60.10.10">
    <property type="entry name" value="Endonuclease/exonuclease/phosphatase"/>
    <property type="match status" value="1"/>
</dbReference>
<comment type="similarity">
    <text evidence="1">Belongs to the neutral sphingomyelinase family.</text>
</comment>
<dbReference type="InterPro" id="IPR038772">
    <property type="entry name" value="Sph/SMPD2-like"/>
</dbReference>
<comment type="caution">
    <text evidence="6">The sequence shown here is derived from an EMBL/GenBank/DDBJ whole genome shotgun (WGS) entry which is preliminary data.</text>
</comment>
<dbReference type="InterPro" id="IPR005135">
    <property type="entry name" value="Endo/exonuclease/phosphatase"/>
</dbReference>
<evidence type="ECO:0000259" key="5">
    <source>
        <dbReference type="Pfam" id="PF03372"/>
    </source>
</evidence>
<reference evidence="6" key="2">
    <citation type="journal article" date="2023" name="Microbiol Resour">
        <title>Decontamination and Annotation of the Draft Genome Sequence of the Oomycete Lagenidium giganteum ARSEF 373.</title>
        <authorList>
            <person name="Morgan W.R."/>
            <person name="Tartar A."/>
        </authorList>
    </citation>
    <scope>NUCLEOTIDE SEQUENCE</scope>
    <source>
        <strain evidence="6">ARSEF 373</strain>
    </source>
</reference>
<dbReference type="EC" id="3.1.4.12" evidence="2"/>
<feature type="domain" description="Endonuclease/exonuclease/phosphatase" evidence="5">
    <location>
        <begin position="1"/>
        <end position="195"/>
    </location>
</feature>